<dbReference type="GeneID" id="63726088"/>
<evidence type="ECO:0000313" key="3">
    <source>
        <dbReference type="Proteomes" id="UP000184073"/>
    </source>
</evidence>
<evidence type="ECO:0000256" key="1">
    <source>
        <dbReference type="SAM" id="MobiDB-lite"/>
    </source>
</evidence>
<dbReference type="VEuPathDB" id="FungiDB:ASPVEDRAFT_32214"/>
<protein>
    <submittedName>
        <fullName evidence="2">Uncharacterized protein</fullName>
    </submittedName>
</protein>
<feature type="region of interest" description="Disordered" evidence="1">
    <location>
        <begin position="59"/>
        <end position="206"/>
    </location>
</feature>
<gene>
    <name evidence="2" type="ORF">ASPVEDRAFT_32214</name>
</gene>
<dbReference type="RefSeq" id="XP_040671631.1">
    <property type="nucleotide sequence ID" value="XM_040810577.1"/>
</dbReference>
<sequence>MSGNRGRSDPPREHTLPRLSQQPSHHRTYQQPSFRAETGIPARMTTSTHIMPVVGSWTAEVPVPPYTHPGSTGGSFGVPRNPPDHNPGVQLPTINGRSRLPPLSEGNRHSSTQSQGGRSRSGTPQSPGSARSRAESGTPAPQRHVDEFRSGRQLRPPPCLTADDPTGAGPVRMPRHQPAQLDVQRLLRGERVPPRQVKPPRKPSHK</sequence>
<feature type="region of interest" description="Disordered" evidence="1">
    <location>
        <begin position="1"/>
        <end position="47"/>
    </location>
</feature>
<organism evidence="2 3">
    <name type="scientific">Aspergillus versicolor CBS 583.65</name>
    <dbReference type="NCBI Taxonomy" id="1036611"/>
    <lineage>
        <taxon>Eukaryota</taxon>
        <taxon>Fungi</taxon>
        <taxon>Dikarya</taxon>
        <taxon>Ascomycota</taxon>
        <taxon>Pezizomycotina</taxon>
        <taxon>Eurotiomycetes</taxon>
        <taxon>Eurotiomycetidae</taxon>
        <taxon>Eurotiales</taxon>
        <taxon>Aspergillaceae</taxon>
        <taxon>Aspergillus</taxon>
        <taxon>Aspergillus subgen. Nidulantes</taxon>
    </lineage>
</organism>
<dbReference type="AlphaFoldDB" id="A0A1L9PWF7"/>
<reference evidence="3" key="1">
    <citation type="journal article" date="2017" name="Genome Biol.">
        <title>Comparative genomics reveals high biological diversity and specific adaptations in the industrially and medically important fungal genus Aspergillus.</title>
        <authorList>
            <person name="de Vries R.P."/>
            <person name="Riley R."/>
            <person name="Wiebenga A."/>
            <person name="Aguilar-Osorio G."/>
            <person name="Amillis S."/>
            <person name="Uchima C.A."/>
            <person name="Anderluh G."/>
            <person name="Asadollahi M."/>
            <person name="Askin M."/>
            <person name="Barry K."/>
            <person name="Battaglia E."/>
            <person name="Bayram O."/>
            <person name="Benocci T."/>
            <person name="Braus-Stromeyer S.A."/>
            <person name="Caldana C."/>
            <person name="Canovas D."/>
            <person name="Cerqueira G.C."/>
            <person name="Chen F."/>
            <person name="Chen W."/>
            <person name="Choi C."/>
            <person name="Clum A."/>
            <person name="Dos Santos R.A."/>
            <person name="Damasio A.R."/>
            <person name="Diallinas G."/>
            <person name="Emri T."/>
            <person name="Fekete E."/>
            <person name="Flipphi M."/>
            <person name="Freyberg S."/>
            <person name="Gallo A."/>
            <person name="Gournas C."/>
            <person name="Habgood R."/>
            <person name="Hainaut M."/>
            <person name="Harispe M.L."/>
            <person name="Henrissat B."/>
            <person name="Hilden K.S."/>
            <person name="Hope R."/>
            <person name="Hossain A."/>
            <person name="Karabika E."/>
            <person name="Karaffa L."/>
            <person name="Karanyi Z."/>
            <person name="Krasevec N."/>
            <person name="Kuo A."/>
            <person name="Kusch H."/>
            <person name="LaButti K."/>
            <person name="Lagendijk E.L."/>
            <person name="Lapidus A."/>
            <person name="Levasseur A."/>
            <person name="Lindquist E."/>
            <person name="Lipzen A."/>
            <person name="Logrieco A.F."/>
            <person name="MacCabe A."/>
            <person name="Maekelae M.R."/>
            <person name="Malavazi I."/>
            <person name="Melin P."/>
            <person name="Meyer V."/>
            <person name="Mielnichuk N."/>
            <person name="Miskei M."/>
            <person name="Molnar A.P."/>
            <person name="Mule G."/>
            <person name="Ngan C.Y."/>
            <person name="Orejas M."/>
            <person name="Orosz E."/>
            <person name="Ouedraogo J.P."/>
            <person name="Overkamp K.M."/>
            <person name="Park H.-S."/>
            <person name="Perrone G."/>
            <person name="Piumi F."/>
            <person name="Punt P.J."/>
            <person name="Ram A.F."/>
            <person name="Ramon A."/>
            <person name="Rauscher S."/>
            <person name="Record E."/>
            <person name="Riano-Pachon D.M."/>
            <person name="Robert V."/>
            <person name="Roehrig J."/>
            <person name="Ruller R."/>
            <person name="Salamov A."/>
            <person name="Salih N.S."/>
            <person name="Samson R.A."/>
            <person name="Sandor E."/>
            <person name="Sanguinetti M."/>
            <person name="Schuetze T."/>
            <person name="Sepcic K."/>
            <person name="Shelest E."/>
            <person name="Sherlock G."/>
            <person name="Sophianopoulou V."/>
            <person name="Squina F.M."/>
            <person name="Sun H."/>
            <person name="Susca A."/>
            <person name="Todd R.B."/>
            <person name="Tsang A."/>
            <person name="Unkles S.E."/>
            <person name="van de Wiele N."/>
            <person name="van Rossen-Uffink D."/>
            <person name="Oliveira J.V."/>
            <person name="Vesth T.C."/>
            <person name="Visser J."/>
            <person name="Yu J.-H."/>
            <person name="Zhou M."/>
            <person name="Andersen M.R."/>
            <person name="Archer D.B."/>
            <person name="Baker S.E."/>
            <person name="Benoit I."/>
            <person name="Brakhage A.A."/>
            <person name="Braus G.H."/>
            <person name="Fischer R."/>
            <person name="Frisvad J.C."/>
            <person name="Goldman G.H."/>
            <person name="Houbraken J."/>
            <person name="Oakley B."/>
            <person name="Pocsi I."/>
            <person name="Scazzocchio C."/>
            <person name="Seiboth B."/>
            <person name="vanKuyk P.A."/>
            <person name="Wortman J."/>
            <person name="Dyer P.S."/>
            <person name="Grigoriev I.V."/>
        </authorList>
    </citation>
    <scope>NUCLEOTIDE SEQUENCE [LARGE SCALE GENOMIC DNA]</scope>
    <source>
        <strain evidence="3">CBS 583.65</strain>
    </source>
</reference>
<keyword evidence="3" id="KW-1185">Reference proteome</keyword>
<evidence type="ECO:0000313" key="2">
    <source>
        <dbReference type="EMBL" id="OJJ05869.1"/>
    </source>
</evidence>
<feature type="compositionally biased region" description="Polar residues" evidence="1">
    <location>
        <begin position="18"/>
        <end position="33"/>
    </location>
</feature>
<feature type="compositionally biased region" description="Basic and acidic residues" evidence="1">
    <location>
        <begin position="1"/>
        <end position="16"/>
    </location>
</feature>
<dbReference type="Proteomes" id="UP000184073">
    <property type="component" value="Unassembled WGS sequence"/>
</dbReference>
<dbReference type="EMBL" id="KV878133">
    <property type="protein sequence ID" value="OJJ05869.1"/>
    <property type="molecule type" value="Genomic_DNA"/>
</dbReference>
<proteinExistence type="predicted"/>
<name>A0A1L9PWF7_ASPVE</name>
<accession>A0A1L9PWF7</accession>
<feature type="compositionally biased region" description="Low complexity" evidence="1">
    <location>
        <begin position="110"/>
        <end position="129"/>
    </location>
</feature>